<dbReference type="EMBL" id="QUMQ01000001">
    <property type="protein sequence ID" value="REG01153.1"/>
    <property type="molecule type" value="Genomic_DNA"/>
</dbReference>
<dbReference type="PANTHER" id="PTHR43495">
    <property type="entry name" value="GABA PERMEASE"/>
    <property type="match status" value="1"/>
</dbReference>
<dbReference type="AlphaFoldDB" id="A0A3D9ZX70"/>
<evidence type="ECO:0000313" key="11">
    <source>
        <dbReference type="EMBL" id="REG01153.1"/>
    </source>
</evidence>
<dbReference type="GO" id="GO:0055085">
    <property type="term" value="P:transmembrane transport"/>
    <property type="evidence" value="ECO:0007669"/>
    <property type="project" value="InterPro"/>
</dbReference>
<evidence type="ECO:0000256" key="1">
    <source>
        <dbReference type="ARBA" id="ARBA00004141"/>
    </source>
</evidence>
<dbReference type="PANTHER" id="PTHR43495:SF5">
    <property type="entry name" value="GAMMA-AMINOBUTYRIC ACID PERMEASE"/>
    <property type="match status" value="1"/>
</dbReference>
<keyword evidence="5" id="KW-0029">Amino-acid transport</keyword>
<keyword evidence="7 9" id="KW-0472">Membrane</keyword>
<feature type="transmembrane region" description="Helical" evidence="9">
    <location>
        <begin position="405"/>
        <end position="426"/>
    </location>
</feature>
<protein>
    <submittedName>
        <fullName evidence="11">Amino acid/polyamine/organocation transporter (APC superfamily)</fullName>
    </submittedName>
</protein>
<dbReference type="GO" id="GO:0016020">
    <property type="term" value="C:membrane"/>
    <property type="evidence" value="ECO:0007669"/>
    <property type="project" value="UniProtKB-SubCell"/>
</dbReference>
<feature type="region of interest" description="Disordered" evidence="8">
    <location>
        <begin position="458"/>
        <end position="486"/>
    </location>
</feature>
<dbReference type="Proteomes" id="UP000256913">
    <property type="component" value="Unassembled WGS sequence"/>
</dbReference>
<accession>A0A3D9ZX70</accession>
<feature type="transmembrane region" description="Helical" evidence="9">
    <location>
        <begin position="361"/>
        <end position="384"/>
    </location>
</feature>
<feature type="transmembrane region" description="Helical" evidence="9">
    <location>
        <begin position="158"/>
        <end position="177"/>
    </location>
</feature>
<organism evidence="11 12">
    <name type="scientific">Asanoa ferruginea</name>
    <dbReference type="NCBI Taxonomy" id="53367"/>
    <lineage>
        <taxon>Bacteria</taxon>
        <taxon>Bacillati</taxon>
        <taxon>Actinomycetota</taxon>
        <taxon>Actinomycetes</taxon>
        <taxon>Micromonosporales</taxon>
        <taxon>Micromonosporaceae</taxon>
        <taxon>Asanoa</taxon>
    </lineage>
</organism>
<feature type="transmembrane region" description="Helical" evidence="9">
    <location>
        <begin position="125"/>
        <end position="146"/>
    </location>
</feature>
<keyword evidence="12" id="KW-1185">Reference proteome</keyword>
<evidence type="ECO:0000256" key="5">
    <source>
        <dbReference type="ARBA" id="ARBA00022970"/>
    </source>
</evidence>
<gene>
    <name evidence="11" type="ORF">DFJ67_7230</name>
</gene>
<comment type="similarity">
    <text evidence="2">Belongs to the amino acid-polyamine-organocation (APC) superfamily. Amino acid transporter (AAT) (TC 2.A.3.1) family.</text>
</comment>
<evidence type="ECO:0000256" key="9">
    <source>
        <dbReference type="SAM" id="Phobius"/>
    </source>
</evidence>
<sequence length="486" mass="51002">MGVSPPVLHRGLSSGQMGMLTIGSVIGTGLFLGSGLAVSMAGPTVLLAYLVAAVLAVALTYAAIEMAAANPDLNGFGAFAYRYLGPLAGFAQRWLYWGVVVISTGTQAVAVGIYVRYWWPQVPLWIPVALSAAAVVVTNLFSVRAFGTLEYWFSAIKVSAIVAFLVLGVVLVTVGLPNRPAVGLTAFTDAPSYLPQGITGLAVALVVASFSFGGTETLALAAAESRNPSLDLARTARWTILRLCVFYLLGMAIVVCVAHAVAAAPDGELTASPFVRVFDWAGLPIAAAAMNFVVLTAALSALNAIVYVSTRTLFSLAVDGQAPRWATRVNRRGVPVNAVAASAVGLPFAVTVALVSPDDAFAKMLGIVMFGAITTWVLIFATHASFRRRRTADEVRRSPLSLPGGWRTSASAAVAMAAVAVGMLFIDIFRTAWTVGAPSLLAILAAYAVVRMVRDRRGTTRPGGRRGGPRARRSAREPVERPSAPR</sequence>
<dbReference type="OrthoDB" id="5297508at2"/>
<evidence type="ECO:0000259" key="10">
    <source>
        <dbReference type="Pfam" id="PF00324"/>
    </source>
</evidence>
<evidence type="ECO:0000256" key="4">
    <source>
        <dbReference type="ARBA" id="ARBA00022692"/>
    </source>
</evidence>
<dbReference type="Gene3D" id="1.20.1740.10">
    <property type="entry name" value="Amino acid/polyamine transporter I"/>
    <property type="match status" value="1"/>
</dbReference>
<name>A0A3D9ZX70_9ACTN</name>
<feature type="transmembrane region" description="Helical" evidence="9">
    <location>
        <begin position="94"/>
        <end position="119"/>
    </location>
</feature>
<feature type="transmembrane region" description="Helical" evidence="9">
    <location>
        <begin position="197"/>
        <end position="223"/>
    </location>
</feature>
<evidence type="ECO:0000313" key="12">
    <source>
        <dbReference type="Proteomes" id="UP000256913"/>
    </source>
</evidence>
<comment type="subcellular location">
    <subcellularLocation>
        <location evidence="1">Membrane</location>
        <topology evidence="1">Multi-pass membrane protein</topology>
    </subcellularLocation>
</comment>
<feature type="transmembrane region" description="Helical" evidence="9">
    <location>
        <begin position="244"/>
        <end position="265"/>
    </location>
</feature>
<evidence type="ECO:0000256" key="6">
    <source>
        <dbReference type="ARBA" id="ARBA00022989"/>
    </source>
</evidence>
<feature type="transmembrane region" description="Helical" evidence="9">
    <location>
        <begin position="334"/>
        <end position="355"/>
    </location>
</feature>
<dbReference type="FunFam" id="1.20.1740.10:FF:000001">
    <property type="entry name" value="Amino acid permease"/>
    <property type="match status" value="1"/>
</dbReference>
<reference evidence="11 12" key="1">
    <citation type="submission" date="2018-08" db="EMBL/GenBank/DDBJ databases">
        <title>Sequencing the genomes of 1000 actinobacteria strains.</title>
        <authorList>
            <person name="Klenk H.-P."/>
        </authorList>
    </citation>
    <scope>NUCLEOTIDE SEQUENCE [LARGE SCALE GENOMIC DNA]</scope>
    <source>
        <strain evidence="11 12">DSM 44099</strain>
    </source>
</reference>
<proteinExistence type="inferred from homology"/>
<feature type="transmembrane region" description="Helical" evidence="9">
    <location>
        <begin position="46"/>
        <end position="64"/>
    </location>
</feature>
<feature type="compositionally biased region" description="Basic residues" evidence="8">
    <location>
        <begin position="463"/>
        <end position="473"/>
    </location>
</feature>
<feature type="transmembrane region" description="Helical" evidence="9">
    <location>
        <begin position="285"/>
        <end position="308"/>
    </location>
</feature>
<evidence type="ECO:0000256" key="8">
    <source>
        <dbReference type="SAM" id="MobiDB-lite"/>
    </source>
</evidence>
<evidence type="ECO:0000256" key="2">
    <source>
        <dbReference type="ARBA" id="ARBA00008583"/>
    </source>
</evidence>
<dbReference type="GO" id="GO:0006865">
    <property type="term" value="P:amino acid transport"/>
    <property type="evidence" value="ECO:0007669"/>
    <property type="project" value="UniProtKB-KW"/>
</dbReference>
<feature type="transmembrane region" description="Helical" evidence="9">
    <location>
        <begin position="20"/>
        <end position="40"/>
    </location>
</feature>
<dbReference type="Pfam" id="PF00324">
    <property type="entry name" value="AA_permease"/>
    <property type="match status" value="1"/>
</dbReference>
<feature type="domain" description="Amino acid permease/ SLC12A" evidence="10">
    <location>
        <begin position="18"/>
        <end position="447"/>
    </location>
</feature>
<keyword evidence="3" id="KW-0813">Transport</keyword>
<dbReference type="InterPro" id="IPR004841">
    <property type="entry name" value="AA-permease/SLC12A_dom"/>
</dbReference>
<keyword evidence="4 9" id="KW-0812">Transmembrane</keyword>
<keyword evidence="6 9" id="KW-1133">Transmembrane helix</keyword>
<dbReference type="PIRSF" id="PIRSF006060">
    <property type="entry name" value="AA_transporter"/>
    <property type="match status" value="1"/>
</dbReference>
<feature type="transmembrane region" description="Helical" evidence="9">
    <location>
        <begin position="432"/>
        <end position="450"/>
    </location>
</feature>
<evidence type="ECO:0000256" key="7">
    <source>
        <dbReference type="ARBA" id="ARBA00023136"/>
    </source>
</evidence>
<evidence type="ECO:0000256" key="3">
    <source>
        <dbReference type="ARBA" id="ARBA00022448"/>
    </source>
</evidence>
<comment type="caution">
    <text evidence="11">The sequence shown here is derived from an EMBL/GenBank/DDBJ whole genome shotgun (WGS) entry which is preliminary data.</text>
</comment>